<dbReference type="AlphaFoldDB" id="A0A0F9ZMH5"/>
<organism evidence="23 24">
    <name type="scientific">Candidatus Woesebacteria bacterium GW2011_GWB1_33_22</name>
    <dbReference type="NCBI Taxonomy" id="1618566"/>
    <lineage>
        <taxon>Bacteria</taxon>
        <taxon>Candidatus Woeseibacteriota</taxon>
    </lineage>
</organism>
<dbReference type="PANTHER" id="PTHR48109:SF4">
    <property type="entry name" value="DIHYDROOROTATE DEHYDROGENASE (QUINONE), MITOCHONDRIAL"/>
    <property type="match status" value="1"/>
</dbReference>
<evidence type="ECO:0000256" key="3">
    <source>
        <dbReference type="ARBA" id="ARBA00004141"/>
    </source>
</evidence>
<evidence type="ECO:0000256" key="20">
    <source>
        <dbReference type="NCBIfam" id="TIGR01036"/>
    </source>
</evidence>
<evidence type="ECO:0000256" key="13">
    <source>
        <dbReference type="ARBA" id="ARBA00022975"/>
    </source>
</evidence>
<evidence type="ECO:0000313" key="24">
    <source>
        <dbReference type="Proteomes" id="UP000034778"/>
    </source>
</evidence>
<evidence type="ECO:0000256" key="7">
    <source>
        <dbReference type="ARBA" id="ARBA00012791"/>
    </source>
</evidence>
<evidence type="ECO:0000256" key="9">
    <source>
        <dbReference type="ARBA" id="ARBA00022630"/>
    </source>
</evidence>
<evidence type="ECO:0000256" key="15">
    <source>
        <dbReference type="ARBA" id="ARBA00023002"/>
    </source>
</evidence>
<dbReference type="InterPro" id="IPR050074">
    <property type="entry name" value="DHO_dehydrogenase"/>
</dbReference>
<dbReference type="EC" id="1.3.5.2" evidence="7 20"/>
<dbReference type="InterPro" id="IPR012932">
    <property type="entry name" value="VKOR"/>
</dbReference>
<evidence type="ECO:0000256" key="19">
    <source>
        <dbReference type="ARBA" id="ARBA00048639"/>
    </source>
</evidence>
<name>A0A0F9ZMH5_9BACT</name>
<comment type="similarity">
    <text evidence="5">Belongs to the dihydroorotate dehydrogenase family. Type 2 subfamily.</text>
</comment>
<dbReference type="Gene3D" id="1.20.1440.130">
    <property type="entry name" value="VKOR domain"/>
    <property type="match status" value="1"/>
</dbReference>
<accession>A0A0F9ZMH5</accession>
<dbReference type="Pfam" id="PF07884">
    <property type="entry name" value="VKOR"/>
    <property type="match status" value="1"/>
</dbReference>
<comment type="similarity">
    <text evidence="6">Belongs to the VKOR family.</text>
</comment>
<dbReference type="InterPro" id="IPR044698">
    <property type="entry name" value="VKOR/LTO1"/>
</dbReference>
<dbReference type="SMART" id="SM00756">
    <property type="entry name" value="VKc"/>
    <property type="match status" value="1"/>
</dbReference>
<keyword evidence="11 21" id="KW-0812">Transmembrane</keyword>
<feature type="transmembrane region" description="Helical" evidence="21">
    <location>
        <begin position="54"/>
        <end position="73"/>
    </location>
</feature>
<dbReference type="GO" id="GO:0006207">
    <property type="term" value="P:'de novo' pyrimidine nucleobase biosynthetic process"/>
    <property type="evidence" value="ECO:0007669"/>
    <property type="project" value="UniProtKB-UniRule"/>
</dbReference>
<evidence type="ECO:0000256" key="18">
    <source>
        <dbReference type="ARBA" id="ARBA00023284"/>
    </source>
</evidence>
<keyword evidence="12" id="KW-0874">Quinone</keyword>
<evidence type="ECO:0000256" key="8">
    <source>
        <dbReference type="ARBA" id="ARBA00018366"/>
    </source>
</evidence>
<comment type="catalytic activity">
    <reaction evidence="19">
        <text>(S)-dihydroorotate + a quinone = orotate + a quinol</text>
        <dbReference type="Rhea" id="RHEA:30187"/>
        <dbReference type="ChEBI" id="CHEBI:24646"/>
        <dbReference type="ChEBI" id="CHEBI:30839"/>
        <dbReference type="ChEBI" id="CHEBI:30864"/>
        <dbReference type="ChEBI" id="CHEBI:132124"/>
        <dbReference type="EC" id="1.3.5.2"/>
    </reaction>
</comment>
<keyword evidence="15" id="KW-0560">Oxidoreductase</keyword>
<dbReference type="GO" id="GO:0044205">
    <property type="term" value="P:'de novo' UMP biosynthetic process"/>
    <property type="evidence" value="ECO:0007669"/>
    <property type="project" value="UniProtKB-UniPathway"/>
</dbReference>
<evidence type="ECO:0000256" key="10">
    <source>
        <dbReference type="ARBA" id="ARBA00022643"/>
    </source>
</evidence>
<dbReference type="NCBIfam" id="TIGR01036">
    <property type="entry name" value="pyrD_sub2"/>
    <property type="match status" value="1"/>
</dbReference>
<evidence type="ECO:0000256" key="1">
    <source>
        <dbReference type="ARBA" id="ARBA00001917"/>
    </source>
</evidence>
<dbReference type="PROSITE" id="PS00912">
    <property type="entry name" value="DHODEHASE_2"/>
    <property type="match status" value="1"/>
</dbReference>
<comment type="pathway">
    <text evidence="4">Pyrimidine metabolism; UMP biosynthesis via de novo pathway; orotate from (S)-dihydroorotate (quinone route): step 1/1.</text>
</comment>
<dbReference type="GO" id="GO:0048038">
    <property type="term" value="F:quinone binding"/>
    <property type="evidence" value="ECO:0007669"/>
    <property type="project" value="UniProtKB-KW"/>
</dbReference>
<dbReference type="InterPro" id="IPR038354">
    <property type="entry name" value="VKOR_sf"/>
</dbReference>
<keyword evidence="16 21" id="KW-0472">Membrane</keyword>
<dbReference type="CDD" id="cd04738">
    <property type="entry name" value="DHOD_2_like"/>
    <property type="match status" value="1"/>
</dbReference>
<reference evidence="23 24" key="1">
    <citation type="journal article" date="2015" name="Nature">
        <title>rRNA introns, odd ribosomes, and small enigmatic genomes across a large radiation of phyla.</title>
        <authorList>
            <person name="Brown C.T."/>
            <person name="Hug L.A."/>
            <person name="Thomas B.C."/>
            <person name="Sharon I."/>
            <person name="Castelle C.J."/>
            <person name="Singh A."/>
            <person name="Wilkins M.J."/>
            <person name="Williams K.H."/>
            <person name="Banfield J.F."/>
        </authorList>
    </citation>
    <scope>NUCLEOTIDE SEQUENCE [LARGE SCALE GENOMIC DNA]</scope>
</reference>
<evidence type="ECO:0000256" key="4">
    <source>
        <dbReference type="ARBA" id="ARBA00005161"/>
    </source>
</evidence>
<dbReference type="InterPro" id="IPR005720">
    <property type="entry name" value="Dihydroorotate_DH_cat"/>
</dbReference>
<dbReference type="EMBL" id="LBOW01000001">
    <property type="protein sequence ID" value="KKP45448.1"/>
    <property type="molecule type" value="Genomic_DNA"/>
</dbReference>
<keyword evidence="18" id="KW-0676">Redox-active center</keyword>
<dbReference type="GO" id="GO:0005737">
    <property type="term" value="C:cytoplasm"/>
    <property type="evidence" value="ECO:0007669"/>
    <property type="project" value="InterPro"/>
</dbReference>
<evidence type="ECO:0000256" key="12">
    <source>
        <dbReference type="ARBA" id="ARBA00022719"/>
    </source>
</evidence>
<evidence type="ECO:0000256" key="14">
    <source>
        <dbReference type="ARBA" id="ARBA00022989"/>
    </source>
</evidence>
<keyword evidence="17" id="KW-1015">Disulfide bond</keyword>
<evidence type="ECO:0000256" key="17">
    <source>
        <dbReference type="ARBA" id="ARBA00023157"/>
    </source>
</evidence>
<comment type="function">
    <text evidence="2">Catalyzes the conversion of dihydroorotate to orotate with quinone as electron acceptor.</text>
</comment>
<evidence type="ECO:0000256" key="2">
    <source>
        <dbReference type="ARBA" id="ARBA00003125"/>
    </source>
</evidence>
<comment type="caution">
    <text evidence="23">The sequence shown here is derived from an EMBL/GenBank/DDBJ whole genome shotgun (WGS) entry which is preliminary data.</text>
</comment>
<dbReference type="Proteomes" id="UP000034778">
    <property type="component" value="Unassembled WGS sequence"/>
</dbReference>
<dbReference type="Gene3D" id="3.20.20.70">
    <property type="entry name" value="Aldolase class I"/>
    <property type="match status" value="1"/>
</dbReference>
<feature type="transmembrane region" description="Helical" evidence="21">
    <location>
        <begin position="108"/>
        <end position="133"/>
    </location>
</feature>
<proteinExistence type="inferred from homology"/>
<keyword evidence="9" id="KW-0285">Flavoprotein</keyword>
<sequence>MQKVPFIVFGIFILLGLSDSVFLTWEHYTLTSIGCPISPWINCLAVTSSKYSEIFGIPLALLGSIYYVFLFFFLTKSKEKMFKHFFLITSSFGVLFSIYLIYVQAFAIGLFCLYCLISSVISFLIFGLTFYFFGSEWKTLVVDSFGYSYGYIIKPILFLIDAEVVHTNMVKFAEMLPKSLLKLFKFIFVNNYTNLKQNILGINFKTPIGLAAGFDYEARLTQTLPSIGFGFQTVGTITNMAYGGNPGPMLGRLPKSKSLLVNKGFKNLGIVETLSRLVDKRFVYPVGISIGRTNSVTLNTIGKSINDIATAFKIVKKSKLNNSFFELNISCPNIIHDLGINFYELTNLEKLLIAIDKVNPNKPVFIKMPIDQTDNHTISMLKLITRHKVKGVIFGNLQTNKKHRTLIQNEVNKYKMGKYSGKPTFEDSNRLIKLAYKNFKDRFIIIGCGGVFNAEDAWVKFTNGASLVQLITGMIFEGPQLIAQINRDLSYKLSKEGYKNIAEIVGINVN</sequence>
<dbReference type="GO" id="GO:0106430">
    <property type="term" value="F:dihydroorotate dehydrogenase (quinone) activity"/>
    <property type="evidence" value="ECO:0007669"/>
    <property type="project" value="UniProtKB-EC"/>
</dbReference>
<evidence type="ECO:0000256" key="21">
    <source>
        <dbReference type="SAM" id="Phobius"/>
    </source>
</evidence>
<keyword evidence="10" id="KW-0288">FMN</keyword>
<evidence type="ECO:0000256" key="16">
    <source>
        <dbReference type="ARBA" id="ARBA00023136"/>
    </source>
</evidence>
<protein>
    <recommendedName>
        <fullName evidence="8 20">Dihydroorotate dehydrogenase (quinone)</fullName>
        <ecNumber evidence="7 20">1.3.5.2</ecNumber>
    </recommendedName>
</protein>
<comment type="cofactor">
    <cofactor evidence="1">
        <name>FMN</name>
        <dbReference type="ChEBI" id="CHEBI:58210"/>
    </cofactor>
</comment>
<keyword evidence="14 21" id="KW-1133">Transmembrane helix</keyword>
<evidence type="ECO:0000256" key="11">
    <source>
        <dbReference type="ARBA" id="ARBA00022692"/>
    </source>
</evidence>
<dbReference type="GO" id="GO:0005886">
    <property type="term" value="C:plasma membrane"/>
    <property type="evidence" value="ECO:0007669"/>
    <property type="project" value="TreeGrafter"/>
</dbReference>
<dbReference type="PANTHER" id="PTHR48109">
    <property type="entry name" value="DIHYDROOROTATE DEHYDROGENASE (QUINONE), MITOCHONDRIAL-RELATED"/>
    <property type="match status" value="1"/>
</dbReference>
<dbReference type="STRING" id="1618566.UR35_C0001G0045"/>
<dbReference type="Pfam" id="PF01180">
    <property type="entry name" value="DHO_dh"/>
    <property type="match status" value="1"/>
</dbReference>
<evidence type="ECO:0000259" key="22">
    <source>
        <dbReference type="SMART" id="SM00756"/>
    </source>
</evidence>
<evidence type="ECO:0000313" key="23">
    <source>
        <dbReference type="EMBL" id="KKP45448.1"/>
    </source>
</evidence>
<dbReference type="InterPro" id="IPR013785">
    <property type="entry name" value="Aldolase_TIM"/>
</dbReference>
<dbReference type="InterPro" id="IPR001295">
    <property type="entry name" value="Dihydroorotate_DH_CS"/>
</dbReference>
<feature type="domain" description="Vitamin K epoxide reductase" evidence="22">
    <location>
        <begin position="2"/>
        <end position="133"/>
    </location>
</feature>
<evidence type="ECO:0000256" key="6">
    <source>
        <dbReference type="ARBA" id="ARBA00006214"/>
    </source>
</evidence>
<dbReference type="InterPro" id="IPR005719">
    <property type="entry name" value="Dihydroorotate_DH_2"/>
</dbReference>
<comment type="subcellular location">
    <subcellularLocation>
        <location evidence="3">Membrane</location>
        <topology evidence="3">Multi-pass membrane protein</topology>
    </subcellularLocation>
</comment>
<evidence type="ECO:0000256" key="5">
    <source>
        <dbReference type="ARBA" id="ARBA00005359"/>
    </source>
</evidence>
<dbReference type="UniPathway" id="UPA00070">
    <property type="reaction ID" value="UER00946"/>
</dbReference>
<keyword evidence="13" id="KW-0665">Pyrimidine biosynthesis</keyword>
<feature type="transmembrane region" description="Helical" evidence="21">
    <location>
        <begin position="85"/>
        <end position="102"/>
    </location>
</feature>
<dbReference type="SUPFAM" id="SSF51395">
    <property type="entry name" value="FMN-linked oxidoreductases"/>
    <property type="match status" value="1"/>
</dbReference>
<dbReference type="CDD" id="cd12916">
    <property type="entry name" value="VKOR_1"/>
    <property type="match status" value="1"/>
</dbReference>
<gene>
    <name evidence="23" type="ORF">UR35_C0001G0045</name>
</gene>